<dbReference type="CDD" id="cd00093">
    <property type="entry name" value="HTH_XRE"/>
    <property type="match status" value="1"/>
</dbReference>
<dbReference type="RefSeq" id="WP_214175070.1">
    <property type="nucleotide sequence ID" value="NZ_JAHCVK010000002.1"/>
</dbReference>
<name>A0ABS5SCK3_9BACT</name>
<dbReference type="PROSITE" id="PS50943">
    <property type="entry name" value="HTH_CROC1"/>
    <property type="match status" value="1"/>
</dbReference>
<proteinExistence type="predicted"/>
<sequence length="102" mass="11395">MTISKTAEEWEAELGQQLRDLRLRQNINQQQLAEQAGVALNAVKNLESGKGSTVSTMVKVLRALGRSDWLATLAPAVTVSPLQMLKSRKVRQRASRQRRPKT</sequence>
<accession>A0ABS5SCK3</accession>
<evidence type="ECO:0000313" key="2">
    <source>
        <dbReference type="EMBL" id="MBT0653089.1"/>
    </source>
</evidence>
<dbReference type="Proteomes" id="UP000756860">
    <property type="component" value="Unassembled WGS sequence"/>
</dbReference>
<dbReference type="InterPro" id="IPR001387">
    <property type="entry name" value="Cro/C1-type_HTH"/>
</dbReference>
<dbReference type="SMART" id="SM00530">
    <property type="entry name" value="HTH_XRE"/>
    <property type="match status" value="1"/>
</dbReference>
<keyword evidence="3" id="KW-1185">Reference proteome</keyword>
<evidence type="ECO:0000313" key="3">
    <source>
        <dbReference type="Proteomes" id="UP000756860"/>
    </source>
</evidence>
<dbReference type="InterPro" id="IPR010982">
    <property type="entry name" value="Lambda_DNA-bd_dom_sf"/>
</dbReference>
<reference evidence="2 3" key="1">
    <citation type="submission" date="2021-05" db="EMBL/GenBank/DDBJ databases">
        <title>The draft genome of Geobacter luticola JCM 17780.</title>
        <authorList>
            <person name="Xu Z."/>
            <person name="Masuda Y."/>
            <person name="Itoh H."/>
            <person name="Senoo K."/>
        </authorList>
    </citation>
    <scope>NUCLEOTIDE SEQUENCE [LARGE SCALE GENOMIC DNA]</scope>
    <source>
        <strain evidence="2 3">JCM 17780</strain>
    </source>
</reference>
<dbReference type="SUPFAM" id="SSF47413">
    <property type="entry name" value="lambda repressor-like DNA-binding domains"/>
    <property type="match status" value="1"/>
</dbReference>
<comment type="caution">
    <text evidence="2">The sequence shown here is derived from an EMBL/GenBank/DDBJ whole genome shotgun (WGS) entry which is preliminary data.</text>
</comment>
<dbReference type="EMBL" id="JAHCVK010000002">
    <property type="protein sequence ID" value="MBT0653089.1"/>
    <property type="molecule type" value="Genomic_DNA"/>
</dbReference>
<evidence type="ECO:0000259" key="1">
    <source>
        <dbReference type="PROSITE" id="PS50943"/>
    </source>
</evidence>
<dbReference type="Gene3D" id="1.10.260.40">
    <property type="entry name" value="lambda repressor-like DNA-binding domains"/>
    <property type="match status" value="1"/>
</dbReference>
<gene>
    <name evidence="2" type="ORF">KI810_08485</name>
</gene>
<feature type="domain" description="HTH cro/C1-type" evidence="1">
    <location>
        <begin position="18"/>
        <end position="70"/>
    </location>
</feature>
<dbReference type="Pfam" id="PF01381">
    <property type="entry name" value="HTH_3"/>
    <property type="match status" value="1"/>
</dbReference>
<organism evidence="2 3">
    <name type="scientific">Geomobilimonas luticola</name>
    <dbReference type="NCBI Taxonomy" id="1114878"/>
    <lineage>
        <taxon>Bacteria</taxon>
        <taxon>Pseudomonadati</taxon>
        <taxon>Thermodesulfobacteriota</taxon>
        <taxon>Desulfuromonadia</taxon>
        <taxon>Geobacterales</taxon>
        <taxon>Geobacteraceae</taxon>
        <taxon>Geomobilimonas</taxon>
    </lineage>
</organism>
<protein>
    <submittedName>
        <fullName evidence="2">Helix-turn-helix domain-containing protein</fullName>
    </submittedName>
</protein>